<dbReference type="AlphaFoldDB" id="A0A915E6Q9"/>
<dbReference type="SUPFAM" id="SSF49417">
    <property type="entry name" value="p53-like transcription factors"/>
    <property type="match status" value="1"/>
</dbReference>
<keyword evidence="5" id="KW-0804">Transcription</keyword>
<dbReference type="GO" id="GO:0001228">
    <property type="term" value="F:DNA-binding transcription activator activity, RNA polymerase II-specific"/>
    <property type="evidence" value="ECO:0007669"/>
    <property type="project" value="InterPro"/>
</dbReference>
<dbReference type="GO" id="GO:0000978">
    <property type="term" value="F:RNA polymerase II cis-regulatory region sequence-specific DNA binding"/>
    <property type="evidence" value="ECO:0007669"/>
    <property type="project" value="InterPro"/>
</dbReference>
<dbReference type="InterPro" id="IPR037095">
    <property type="entry name" value="RBP-J/Cbf11_DNA-bd_sf"/>
</dbReference>
<evidence type="ECO:0000256" key="1">
    <source>
        <dbReference type="ARBA" id="ARBA00004123"/>
    </source>
</evidence>
<dbReference type="GO" id="GO:0005634">
    <property type="term" value="C:nucleus"/>
    <property type="evidence" value="ECO:0007669"/>
    <property type="project" value="UniProtKB-SubCell"/>
</dbReference>
<keyword evidence="3" id="KW-0805">Transcription regulation</keyword>
<dbReference type="PANTHER" id="PTHR10665">
    <property type="entry name" value="RECOMBINING BINDING PROTEIN SUPPRESSOR OF HAIRLESS"/>
    <property type="match status" value="1"/>
</dbReference>
<dbReference type="FunFam" id="2.60.40.1450:FF:000003">
    <property type="entry name" value="Related to J kappa-recombination signal binding protein"/>
    <property type="match status" value="1"/>
</dbReference>
<dbReference type="Proteomes" id="UP000887574">
    <property type="component" value="Unplaced"/>
</dbReference>
<comment type="subcellular location">
    <subcellularLocation>
        <location evidence="1">Nucleus</location>
    </subcellularLocation>
</comment>
<dbReference type="InterPro" id="IPR036358">
    <property type="entry name" value="BTD_sf"/>
</dbReference>
<feature type="domain" description="RBP-J/Cbf11/Cbf12 DNA binding" evidence="8">
    <location>
        <begin position="126"/>
        <end position="284"/>
    </location>
</feature>
<keyword evidence="6" id="KW-0539">Nucleus</keyword>
<dbReference type="Gene3D" id="2.80.10.50">
    <property type="match status" value="1"/>
</dbReference>
<evidence type="ECO:0000256" key="3">
    <source>
        <dbReference type="ARBA" id="ARBA00023015"/>
    </source>
</evidence>
<dbReference type="Pfam" id="PF09271">
    <property type="entry name" value="LAG1-DNAbind"/>
    <property type="match status" value="1"/>
</dbReference>
<evidence type="ECO:0000256" key="2">
    <source>
        <dbReference type="ARBA" id="ARBA00009704"/>
    </source>
</evidence>
<evidence type="ECO:0000313" key="11">
    <source>
        <dbReference type="WBParaSite" id="jg26351"/>
    </source>
</evidence>
<evidence type="ECO:0000259" key="8">
    <source>
        <dbReference type="SMART" id="SM01267"/>
    </source>
</evidence>
<evidence type="ECO:0000313" key="10">
    <source>
        <dbReference type="Proteomes" id="UP000887574"/>
    </source>
</evidence>
<dbReference type="SMART" id="SM01268">
    <property type="entry name" value="BTD"/>
    <property type="match status" value="1"/>
</dbReference>
<feature type="region of interest" description="Disordered" evidence="7">
    <location>
        <begin position="60"/>
        <end position="80"/>
    </location>
</feature>
<comment type="similarity">
    <text evidence="2">Belongs to the Su(H) family.</text>
</comment>
<dbReference type="InterPro" id="IPR015351">
    <property type="entry name" value="RBP-J/Cbf11/Cbf12_DNA-bd"/>
</dbReference>
<evidence type="ECO:0000256" key="4">
    <source>
        <dbReference type="ARBA" id="ARBA00023125"/>
    </source>
</evidence>
<feature type="compositionally biased region" description="Low complexity" evidence="7">
    <location>
        <begin position="60"/>
        <end position="74"/>
    </location>
</feature>
<organism evidence="10 11">
    <name type="scientific">Ditylenchus dipsaci</name>
    <dbReference type="NCBI Taxonomy" id="166011"/>
    <lineage>
        <taxon>Eukaryota</taxon>
        <taxon>Metazoa</taxon>
        <taxon>Ecdysozoa</taxon>
        <taxon>Nematoda</taxon>
        <taxon>Chromadorea</taxon>
        <taxon>Rhabditida</taxon>
        <taxon>Tylenchina</taxon>
        <taxon>Tylenchomorpha</taxon>
        <taxon>Sphaerularioidea</taxon>
        <taxon>Anguinidae</taxon>
        <taxon>Anguininae</taxon>
        <taxon>Ditylenchus</taxon>
    </lineage>
</organism>
<evidence type="ECO:0000256" key="7">
    <source>
        <dbReference type="SAM" id="MobiDB-lite"/>
    </source>
</evidence>
<protein>
    <submittedName>
        <fullName evidence="11">Uncharacterized protein</fullName>
    </submittedName>
</protein>
<keyword evidence="10" id="KW-1185">Reference proteome</keyword>
<dbReference type="InterPro" id="IPR015350">
    <property type="entry name" value="Beta-trefoil_DNA-bd_dom"/>
</dbReference>
<reference evidence="11" key="1">
    <citation type="submission" date="2022-11" db="UniProtKB">
        <authorList>
            <consortium name="WormBaseParasite"/>
        </authorList>
    </citation>
    <scope>IDENTIFICATION</scope>
</reference>
<evidence type="ECO:0000256" key="5">
    <source>
        <dbReference type="ARBA" id="ARBA00023163"/>
    </source>
</evidence>
<name>A0A915E6Q9_9BILA</name>
<proteinExistence type="inferred from homology"/>
<dbReference type="Pfam" id="PF09270">
    <property type="entry name" value="BTD"/>
    <property type="match status" value="1"/>
</dbReference>
<dbReference type="InterPro" id="IPR040159">
    <property type="entry name" value="CLS_fam"/>
</dbReference>
<dbReference type="WBParaSite" id="jg26351">
    <property type="protein sequence ID" value="jg26351"/>
    <property type="gene ID" value="jg26351"/>
</dbReference>
<feature type="domain" description="Beta-trefoil DNA-binding" evidence="9">
    <location>
        <begin position="288"/>
        <end position="431"/>
    </location>
</feature>
<dbReference type="Gene3D" id="2.60.40.1450">
    <property type="entry name" value="LAG1, DNA binding domain"/>
    <property type="match status" value="1"/>
</dbReference>
<evidence type="ECO:0000259" key="9">
    <source>
        <dbReference type="SMART" id="SM01268"/>
    </source>
</evidence>
<accession>A0A915E6Q9</accession>
<evidence type="ECO:0000256" key="6">
    <source>
        <dbReference type="ARBA" id="ARBA00023242"/>
    </source>
</evidence>
<keyword evidence="4" id="KW-0238">DNA-binding</keyword>
<dbReference type="SMART" id="SM01267">
    <property type="entry name" value="LAG1_DNAbind"/>
    <property type="match status" value="1"/>
</dbReference>
<dbReference type="SUPFAM" id="SSF110217">
    <property type="entry name" value="DNA-binding protein LAG-1 (CSL)"/>
    <property type="match status" value="1"/>
</dbReference>
<dbReference type="InterPro" id="IPR008967">
    <property type="entry name" value="p53-like_TF_DNA-bd_sf"/>
</dbReference>
<sequence>MEFGFISEYFGRDEQRGLSYAFGNSGLNGAYINACVSTSSTSSASQNIIQSLEPLYHPCSSSRTSSSSNAPSRRLPTSRHVAPNPLVDTLNNHNASLPAILPYGPQQLTREKMQEYLANPAKFDCIISIFHAKVAQKSYGNEKRFFCPPPCVYLTGDGWKNKKKRVESFYRRFRERQAAENCEEKEPAGASERDNGHQQPTELCALIGIGSSVEQDKQQLDFSNSKDYCAAKTLYISDSDKRKYFNLFVNFFYSFGLELGPFASQRIKVISKPSKKKQSMKSTDCKYLSIASGTKVALFNRSGELQLPRQLNKWGAFIIQLIEDHDMQQCEMPSQCHMREDSIVYGSVIQLVDSVTGIALPRLRIRKVDKQHVLLDSPGQLGEPVSQLHKCAFQMVDNDLLYLCLSHDKIIQHQAVRIDSHRHQISDGASWTIISTEKAEYRFYEAMGPVKQPSVPFQ</sequence>